<keyword evidence="2" id="KW-0812">Transmembrane</keyword>
<dbReference type="InterPro" id="IPR009214">
    <property type="entry name" value="DUF1129"/>
</dbReference>
<evidence type="ECO:0000256" key="1">
    <source>
        <dbReference type="SAM" id="Coils"/>
    </source>
</evidence>
<feature type="transmembrane region" description="Helical" evidence="2">
    <location>
        <begin position="196"/>
        <end position="217"/>
    </location>
</feature>
<reference evidence="3" key="3">
    <citation type="journal article" date="2023" name="Microbiol. Resour. Announc.">
        <title>Draft Genome Sequence of Granulicatella sp. Strain S8, Isolated from a Marine Fish, Seriola quinqueradiata.</title>
        <authorList>
            <person name="Lee M."/>
            <person name="Farooq A."/>
            <person name="Jeong J.B."/>
            <person name="Jung M.Y."/>
        </authorList>
    </citation>
    <scope>NUCLEOTIDE SEQUENCE</scope>
    <source>
        <strain evidence="3">S8</strain>
    </source>
</reference>
<proteinExistence type="predicted"/>
<evidence type="ECO:0000256" key="2">
    <source>
        <dbReference type="SAM" id="Phobius"/>
    </source>
</evidence>
<reference evidence="3" key="2">
    <citation type="journal article" date="2023" name="Curr. Microbiol.">
        <title>Granulicatella seriolae sp. nov., a Novel Facultative Anaerobe Isolated from Yellowtail Marine Fish.</title>
        <authorList>
            <person name="Lee M."/>
            <person name="Choi Y.J."/>
            <person name="Farooq A."/>
            <person name="Jeong J.B."/>
            <person name="Jung M.Y."/>
        </authorList>
    </citation>
    <scope>NUCLEOTIDE SEQUENCE</scope>
    <source>
        <strain evidence="3">S8</strain>
    </source>
</reference>
<gene>
    <name evidence="3" type="ORF">NPA36_09560</name>
</gene>
<protein>
    <submittedName>
        <fullName evidence="3">DUF1129 domain-containing protein</fullName>
    </submittedName>
</protein>
<feature type="transmembrane region" description="Helical" evidence="2">
    <location>
        <begin position="98"/>
        <end position="118"/>
    </location>
</feature>
<keyword evidence="2" id="KW-1133">Transmembrane helix</keyword>
<feature type="transmembrane region" description="Helical" evidence="2">
    <location>
        <begin position="130"/>
        <end position="153"/>
    </location>
</feature>
<reference evidence="3" key="1">
    <citation type="submission" date="2022-07" db="EMBL/GenBank/DDBJ databases">
        <authorList>
            <person name="Jung M.-Y."/>
            <person name="Lee M."/>
        </authorList>
    </citation>
    <scope>NUCLEOTIDE SEQUENCE</scope>
    <source>
        <strain evidence="3">S8</strain>
    </source>
</reference>
<accession>A0ABT1WQH3</accession>
<evidence type="ECO:0000313" key="3">
    <source>
        <dbReference type="EMBL" id="MCQ9210792.1"/>
    </source>
</evidence>
<organism evidence="3 4">
    <name type="scientific">Granulicatella seriolae</name>
    <dbReference type="NCBI Taxonomy" id="2967226"/>
    <lineage>
        <taxon>Bacteria</taxon>
        <taxon>Bacillati</taxon>
        <taxon>Bacillota</taxon>
        <taxon>Bacilli</taxon>
        <taxon>Lactobacillales</taxon>
        <taxon>Carnobacteriaceae</taxon>
        <taxon>Granulicatella</taxon>
    </lineage>
</organism>
<sequence length="228" mass="24956">MANQNQLSLEDLKKENDALKAQLTNKNEQYIMQLDRVLRASNYGELEREKAYASMLPEIVSQQKSGVTARQLFGTVSQKADDIMNGKAKANNGRSSDALIWLDGSLLLGAIFALMSGVSGYLNPAQAQGMGIVTLIINFIIGGGILLLLSKYMPDYSKPKGQRGYWRYFGVSIAAMLVWLIVVIGSQTAVPANINISLASPVYLVIGAASFGLRWYLRRTLNITGTLF</sequence>
<dbReference type="Pfam" id="PF06570">
    <property type="entry name" value="DUF1129"/>
    <property type="match status" value="1"/>
</dbReference>
<feature type="coiled-coil region" evidence="1">
    <location>
        <begin position="2"/>
        <end position="40"/>
    </location>
</feature>
<evidence type="ECO:0000313" key="4">
    <source>
        <dbReference type="Proteomes" id="UP001059480"/>
    </source>
</evidence>
<comment type="caution">
    <text evidence="3">The sequence shown here is derived from an EMBL/GenBank/DDBJ whole genome shotgun (WGS) entry which is preliminary data.</text>
</comment>
<dbReference type="RefSeq" id="WP_256945901.1">
    <property type="nucleotide sequence ID" value="NZ_JANHNZ010000014.1"/>
</dbReference>
<keyword evidence="2" id="KW-0472">Membrane</keyword>
<dbReference type="Proteomes" id="UP001059480">
    <property type="component" value="Unassembled WGS sequence"/>
</dbReference>
<feature type="transmembrane region" description="Helical" evidence="2">
    <location>
        <begin position="165"/>
        <end position="184"/>
    </location>
</feature>
<name>A0ABT1WQH3_9LACT</name>
<dbReference type="PIRSF" id="PIRSF033111">
    <property type="entry name" value="UCP033111"/>
    <property type="match status" value="1"/>
</dbReference>
<keyword evidence="1" id="KW-0175">Coiled coil</keyword>
<keyword evidence="4" id="KW-1185">Reference proteome</keyword>
<dbReference type="EMBL" id="JANHNZ010000014">
    <property type="protein sequence ID" value="MCQ9210792.1"/>
    <property type="molecule type" value="Genomic_DNA"/>
</dbReference>